<name>A0A8H3R093_9GLOM</name>
<comment type="caution">
    <text evidence="1">The sequence shown here is derived from an EMBL/GenBank/DDBJ whole genome shotgun (WGS) entry which is preliminary data.</text>
</comment>
<accession>A0A8H3R093</accession>
<reference evidence="1" key="1">
    <citation type="submission" date="2019-10" db="EMBL/GenBank/DDBJ databases">
        <title>Conservation and host-specific expression of non-tandemly repeated heterogenous ribosome RNA gene in arbuscular mycorrhizal fungi.</title>
        <authorList>
            <person name="Maeda T."/>
            <person name="Kobayashi Y."/>
            <person name="Nakagawa T."/>
            <person name="Ezawa T."/>
            <person name="Yamaguchi K."/>
            <person name="Bino T."/>
            <person name="Nishimoto Y."/>
            <person name="Shigenobu S."/>
            <person name="Kawaguchi M."/>
        </authorList>
    </citation>
    <scope>NUCLEOTIDE SEQUENCE</scope>
    <source>
        <strain evidence="1">HR1</strain>
    </source>
</reference>
<evidence type="ECO:0000313" key="2">
    <source>
        <dbReference type="Proteomes" id="UP000615446"/>
    </source>
</evidence>
<dbReference type="Proteomes" id="UP000615446">
    <property type="component" value="Unassembled WGS sequence"/>
</dbReference>
<gene>
    <name evidence="1" type="ORF">RCL2_002555400</name>
</gene>
<evidence type="ECO:0000313" key="1">
    <source>
        <dbReference type="EMBL" id="GES99035.1"/>
    </source>
</evidence>
<organism evidence="1 2">
    <name type="scientific">Rhizophagus clarus</name>
    <dbReference type="NCBI Taxonomy" id="94130"/>
    <lineage>
        <taxon>Eukaryota</taxon>
        <taxon>Fungi</taxon>
        <taxon>Fungi incertae sedis</taxon>
        <taxon>Mucoromycota</taxon>
        <taxon>Glomeromycotina</taxon>
        <taxon>Glomeromycetes</taxon>
        <taxon>Glomerales</taxon>
        <taxon>Glomeraceae</taxon>
        <taxon>Rhizophagus</taxon>
    </lineage>
</organism>
<protein>
    <submittedName>
        <fullName evidence="1">Uncharacterized protein</fullName>
    </submittedName>
</protein>
<proteinExistence type="predicted"/>
<dbReference type="EMBL" id="BLAL01000278">
    <property type="protein sequence ID" value="GES99035.1"/>
    <property type="molecule type" value="Genomic_DNA"/>
</dbReference>
<dbReference type="AlphaFoldDB" id="A0A8H3R093"/>
<sequence length="92" mass="10871">MTLFLYIDSKLEQLFKIIEDIIERAQRPVVMRHMIAKRFALIDDIEKGFVKAGILLPLKYLKNDYFSQFDLMNHSNYDTSKEFIDSHDLAIS</sequence>